<dbReference type="EMBL" id="JAPWTK010000039">
    <property type="protein sequence ID" value="KAJ8955283.1"/>
    <property type="molecule type" value="Genomic_DNA"/>
</dbReference>
<organism evidence="1 2">
    <name type="scientific">Aromia moschata</name>
    <dbReference type="NCBI Taxonomy" id="1265417"/>
    <lineage>
        <taxon>Eukaryota</taxon>
        <taxon>Metazoa</taxon>
        <taxon>Ecdysozoa</taxon>
        <taxon>Arthropoda</taxon>
        <taxon>Hexapoda</taxon>
        <taxon>Insecta</taxon>
        <taxon>Pterygota</taxon>
        <taxon>Neoptera</taxon>
        <taxon>Endopterygota</taxon>
        <taxon>Coleoptera</taxon>
        <taxon>Polyphaga</taxon>
        <taxon>Cucujiformia</taxon>
        <taxon>Chrysomeloidea</taxon>
        <taxon>Cerambycidae</taxon>
        <taxon>Cerambycinae</taxon>
        <taxon>Callichromatini</taxon>
        <taxon>Aromia</taxon>
    </lineage>
</organism>
<sequence length="104" mass="11681">MDINISAKFTSPNSRIDSKEATSICKTYPQAPKKFIEQIGIETFLDGLLDTEMKQALRLGRHTTITDAQIAALEFKAATEVSRSYKPRVRQVKFDECQLLKGTS</sequence>
<comment type="caution">
    <text evidence="1">The sequence shown here is derived from an EMBL/GenBank/DDBJ whole genome shotgun (WGS) entry which is preliminary data.</text>
</comment>
<proteinExistence type="predicted"/>
<dbReference type="AlphaFoldDB" id="A0AAV8YUW5"/>
<reference evidence="1" key="1">
    <citation type="journal article" date="2023" name="Insect Mol. Biol.">
        <title>Genome sequencing provides insights into the evolution of gene families encoding plant cell wall-degrading enzymes in longhorned beetles.</title>
        <authorList>
            <person name="Shin N.R."/>
            <person name="Okamura Y."/>
            <person name="Kirsch R."/>
            <person name="Pauchet Y."/>
        </authorList>
    </citation>
    <scope>NUCLEOTIDE SEQUENCE</scope>
    <source>
        <strain evidence="1">AMC_N1</strain>
    </source>
</reference>
<keyword evidence="2" id="KW-1185">Reference proteome</keyword>
<evidence type="ECO:0000313" key="2">
    <source>
        <dbReference type="Proteomes" id="UP001162162"/>
    </source>
</evidence>
<name>A0AAV8YUW5_9CUCU</name>
<accession>A0AAV8YUW5</accession>
<evidence type="ECO:0000313" key="1">
    <source>
        <dbReference type="EMBL" id="KAJ8955283.1"/>
    </source>
</evidence>
<dbReference type="Proteomes" id="UP001162162">
    <property type="component" value="Unassembled WGS sequence"/>
</dbReference>
<gene>
    <name evidence="1" type="ORF">NQ318_000311</name>
</gene>
<protein>
    <submittedName>
        <fullName evidence="1">Uncharacterized protein</fullName>
    </submittedName>
</protein>